<reference evidence="1" key="1">
    <citation type="submission" date="2012-03" db="EMBL/GenBank/DDBJ databases">
        <title>Functional metagenomics reveals considerable lignocellulase gene clusters in the gut microbiome of a wood-feeding higher termite.</title>
        <authorList>
            <person name="Liu N."/>
        </authorList>
    </citation>
    <scope>NUCLEOTIDE SEQUENCE</scope>
</reference>
<accession>A0A806KL67</accession>
<name>A0A806KL67_9BACT</name>
<proteinExistence type="predicted"/>
<dbReference type="EMBL" id="JQ844280">
    <property type="protein sequence ID" value="AGS54206.1"/>
    <property type="molecule type" value="Genomic_DNA"/>
</dbReference>
<sequence length="55" mass="6103">MNISNFVGIYAKQAIFRPFFAQYCGRENGGTGVAHFICDNPLAFARKVGYSIHCT</sequence>
<organism evidence="1">
    <name type="scientific">uncultured bacterium contig00107</name>
    <dbReference type="NCBI Taxonomy" id="1181573"/>
    <lineage>
        <taxon>Bacteria</taxon>
        <taxon>environmental samples</taxon>
    </lineage>
</organism>
<dbReference type="AlphaFoldDB" id="A0A806KL67"/>
<protein>
    <submittedName>
        <fullName evidence="1">Uncharacterized protein</fullName>
    </submittedName>
</protein>
<evidence type="ECO:0000313" key="1">
    <source>
        <dbReference type="EMBL" id="AGS54206.1"/>
    </source>
</evidence>